<evidence type="ECO:0000313" key="1">
    <source>
        <dbReference type="EMBL" id="VAX35600.1"/>
    </source>
</evidence>
<dbReference type="Gene3D" id="1.25.40.10">
    <property type="entry name" value="Tetratricopeptide repeat domain"/>
    <property type="match status" value="1"/>
</dbReference>
<dbReference type="AlphaFoldDB" id="A0A3B1DKT2"/>
<dbReference type="SUPFAM" id="SSF48452">
    <property type="entry name" value="TPR-like"/>
    <property type="match status" value="1"/>
</dbReference>
<protein>
    <submittedName>
        <fullName evidence="1">Uncharacterized protein</fullName>
    </submittedName>
</protein>
<organism evidence="1">
    <name type="scientific">hydrothermal vent metagenome</name>
    <dbReference type="NCBI Taxonomy" id="652676"/>
    <lineage>
        <taxon>unclassified sequences</taxon>
        <taxon>metagenomes</taxon>
        <taxon>ecological metagenomes</taxon>
    </lineage>
</organism>
<accession>A0A3B1DKT2</accession>
<sequence>MRILLEALLFIFILISSPAFAEQMLVQYDFDYENLDVGPDTFHIFQYAGTVSLSQKFFLNGNRSLHIKDVASSGDFSEMQGYFPQVNQGVLYFHFALMTPEPQEEFNVALAGDGHFFLRKDGLGFWLKNENSILTHYTNKKPQELFRMEPYIWYVFDVQYDVDEGLYNLIISDEYGREYVRLEKQINASNEPGASLNKYSFIGDLKDQSNVEYYIDEIRVGFSEEKEILDFVAPGRRKFFVDIWNDYHQKLYGKLQCLAAFTVEDFGIDPYELQIFSLKFIQELVEADSNFDFKKFNKLVGEHQELVFIASWLEGCRDLENEKWDKAIAHFIALTKSKPKSLIYQISLALAYSGKSDFDKVDKIIAQERWKWPDDLRWNIILAMLATRKYNFNDIEKNVIYEATLIPDELQHPVLKVLFEKKFNQSIFQQLEKLYPEEWKGYFEKVIESEQYYFALLWQNYFQYARDYAHKMVRNLKVLGIESIKWMEWEADAAFFQGDYLSAKEAYLKVVEFDPEQKSSYLKLADIYYVMDDKIKEKEVREKFYGYLMDGR</sequence>
<name>A0A3B1DKT2_9ZZZZ</name>
<reference evidence="1" key="1">
    <citation type="submission" date="2018-06" db="EMBL/GenBank/DDBJ databases">
        <authorList>
            <person name="Zhirakovskaya E."/>
        </authorList>
    </citation>
    <scope>NUCLEOTIDE SEQUENCE</scope>
</reference>
<dbReference type="InterPro" id="IPR011990">
    <property type="entry name" value="TPR-like_helical_dom_sf"/>
</dbReference>
<proteinExistence type="predicted"/>
<dbReference type="EMBL" id="UOGJ01000067">
    <property type="protein sequence ID" value="VAX35600.1"/>
    <property type="molecule type" value="Genomic_DNA"/>
</dbReference>
<gene>
    <name evidence="1" type="ORF">MNBD_UNCLBAC01-1911</name>
</gene>